<dbReference type="InterPro" id="IPR017972">
    <property type="entry name" value="Cyt_P450_CS"/>
</dbReference>
<evidence type="ECO:0000256" key="2">
    <source>
        <dbReference type="SAM" id="MobiDB-lite"/>
    </source>
</evidence>
<feature type="region of interest" description="Disordered" evidence="2">
    <location>
        <begin position="405"/>
        <end position="431"/>
    </location>
</feature>
<dbReference type="PRINTS" id="PR00359">
    <property type="entry name" value="BP450"/>
</dbReference>
<dbReference type="PROSITE" id="PS00086">
    <property type="entry name" value="CYTOCHROME_P450"/>
    <property type="match status" value="1"/>
</dbReference>
<dbReference type="EMBL" id="NKYE01000008">
    <property type="protein sequence ID" value="OZM72264.1"/>
    <property type="molecule type" value="Genomic_DNA"/>
</dbReference>
<dbReference type="InParanoid" id="A0A263D1A4"/>
<proteinExistence type="inferred from homology"/>
<dbReference type="Gene3D" id="1.10.630.10">
    <property type="entry name" value="Cytochrome P450"/>
    <property type="match status" value="1"/>
</dbReference>
<keyword evidence="4" id="KW-1185">Reference proteome</keyword>
<feature type="region of interest" description="Disordered" evidence="2">
    <location>
        <begin position="1"/>
        <end position="27"/>
    </location>
</feature>
<comment type="caution">
    <text evidence="3">The sequence shown here is derived from an EMBL/GenBank/DDBJ whole genome shotgun (WGS) entry which is preliminary data.</text>
</comment>
<accession>A0A263D1A4</accession>
<gene>
    <name evidence="3" type="ORF">CFN78_14685</name>
</gene>
<dbReference type="Proteomes" id="UP000242444">
    <property type="component" value="Unassembled WGS sequence"/>
</dbReference>
<evidence type="ECO:0000256" key="1">
    <source>
        <dbReference type="ARBA" id="ARBA00010617"/>
    </source>
</evidence>
<dbReference type="GO" id="GO:0016705">
    <property type="term" value="F:oxidoreductase activity, acting on paired donors, with incorporation or reduction of molecular oxygen"/>
    <property type="evidence" value="ECO:0007669"/>
    <property type="project" value="InterPro"/>
</dbReference>
<dbReference type="RefSeq" id="WP_094863362.1">
    <property type="nucleotide sequence ID" value="NZ_NKYE01000008.1"/>
</dbReference>
<dbReference type="AlphaFoldDB" id="A0A263D1A4"/>
<dbReference type="PANTHER" id="PTHR46696">
    <property type="entry name" value="P450, PUTATIVE (EUROFUNG)-RELATED"/>
    <property type="match status" value="1"/>
</dbReference>
<evidence type="ECO:0000313" key="3">
    <source>
        <dbReference type="EMBL" id="OZM72264.1"/>
    </source>
</evidence>
<evidence type="ECO:0000313" key="4">
    <source>
        <dbReference type="Proteomes" id="UP000242444"/>
    </source>
</evidence>
<name>A0A263D1A4_9PSEU</name>
<comment type="similarity">
    <text evidence="1">Belongs to the cytochrome P450 family.</text>
</comment>
<dbReference type="SUPFAM" id="SSF48264">
    <property type="entry name" value="Cytochrome P450"/>
    <property type="match status" value="1"/>
</dbReference>
<dbReference type="GO" id="GO:0004497">
    <property type="term" value="F:monooxygenase activity"/>
    <property type="evidence" value="ECO:0007669"/>
    <property type="project" value="InterPro"/>
</dbReference>
<dbReference type="OrthoDB" id="4133219at2"/>
<dbReference type="InterPro" id="IPR036396">
    <property type="entry name" value="Cyt_P450_sf"/>
</dbReference>
<reference evidence="3 4" key="1">
    <citation type="submission" date="2017-07" db="EMBL/GenBank/DDBJ databases">
        <title>Amycolatopsis antarcticus sp. nov., isolated from the surface of an Antarcticus brown macroalga.</title>
        <authorList>
            <person name="Wang J."/>
            <person name="Leiva S."/>
            <person name="Huang J."/>
            <person name="Huang Y."/>
        </authorList>
    </citation>
    <scope>NUCLEOTIDE SEQUENCE [LARGE SCALE GENOMIC DNA]</scope>
    <source>
        <strain evidence="3 4">AU-G6</strain>
    </source>
</reference>
<dbReference type="InterPro" id="IPR002397">
    <property type="entry name" value="Cyt_P450_B"/>
</dbReference>
<dbReference type="GO" id="GO:0020037">
    <property type="term" value="F:heme binding"/>
    <property type="evidence" value="ECO:0007669"/>
    <property type="project" value="InterPro"/>
</dbReference>
<feature type="compositionally biased region" description="Polar residues" evidence="2">
    <location>
        <begin position="1"/>
        <end position="10"/>
    </location>
</feature>
<dbReference type="GO" id="GO:0005506">
    <property type="term" value="F:iron ion binding"/>
    <property type="evidence" value="ECO:0007669"/>
    <property type="project" value="InterPro"/>
</dbReference>
<dbReference type="PANTHER" id="PTHR46696:SF1">
    <property type="entry name" value="CYTOCHROME P450 YJIB-RELATED"/>
    <property type="match status" value="1"/>
</dbReference>
<sequence length="431" mass="46970">MTTTESSAESTRPLPAITPARLGQTTGTPLYGEDFAADPERTYRALRAQGPIAPVQLAEGVQAMLVTDYATALQVLRSPHVFRKDSRRWQVHAPADSPIMPMMSWRPNTLFADGEAHARLRPPVTESLRAVDPAELRDFVHRSALTLIQGFTGRTSADVLTEYAAPLPLLVLHQVFGCPPDISARMVDSLKALWDGTDVQEANAAFERCVRELVEYKRREPGDDVTTRLLEHRHGLDDDELLHQLVVMMGAGVEPVSNWIANALLLLLTEDRFADSLVNGSVSIDEALDEVLWRYPPLANYAVTYPTRAVRLGGVRLPADMPVVISIAAANTDVASRMGEVPTGNRAHLAFSAGPHTCPARDPARLIATIALETVLDHLPGMSLADGTALQWRPGPFHRALTALPVQFPPPSQTPDPSAGDTECPHRSTAR</sequence>
<protein>
    <submittedName>
        <fullName evidence="3">Cytochrome</fullName>
    </submittedName>
</protein>
<organism evidence="3 4">
    <name type="scientific">Amycolatopsis antarctica</name>
    <dbReference type="NCBI Taxonomy" id="1854586"/>
    <lineage>
        <taxon>Bacteria</taxon>
        <taxon>Bacillati</taxon>
        <taxon>Actinomycetota</taxon>
        <taxon>Actinomycetes</taxon>
        <taxon>Pseudonocardiales</taxon>
        <taxon>Pseudonocardiaceae</taxon>
        <taxon>Amycolatopsis</taxon>
    </lineage>
</organism>